<evidence type="ECO:0000313" key="3">
    <source>
        <dbReference type="Proteomes" id="UP000292085"/>
    </source>
</evidence>
<keyword evidence="3" id="KW-1185">Reference proteome</keyword>
<dbReference type="CDD" id="cd06989">
    <property type="entry name" value="cupin_DRT102"/>
    <property type="match status" value="1"/>
</dbReference>
<dbReference type="Proteomes" id="UP000292085">
    <property type="component" value="Unassembled WGS sequence"/>
</dbReference>
<accession>A0A4Q6Y132</accession>
<dbReference type="Gene3D" id="2.60.120.10">
    <property type="entry name" value="Jelly Rolls"/>
    <property type="match status" value="1"/>
</dbReference>
<feature type="chain" id="PRO_5020626971" evidence="1">
    <location>
        <begin position="24"/>
        <end position="155"/>
    </location>
</feature>
<evidence type="ECO:0000313" key="2">
    <source>
        <dbReference type="EMBL" id="RZF66305.1"/>
    </source>
</evidence>
<name>A0A4Q6Y132_9SPHN</name>
<dbReference type="InterPro" id="IPR014710">
    <property type="entry name" value="RmlC-like_jellyroll"/>
</dbReference>
<gene>
    <name evidence="2" type="ORF">EWE75_00055</name>
</gene>
<sequence length="155" mass="16318">MTRRIPRGAAFFALLLLAAASPADLQRRLTPDEASGLPVVAAGRGTSGLHTIETRLLKGDPARPGLYTISIKVPPGTHIAAHTHRDDRTATVVAGLWHFGYGSQAIEGATRALSPGSFYTEPAGDPHFAWTGPEGATVYITGIGPSDTQYVGKPY</sequence>
<keyword evidence="1" id="KW-0732">Signal</keyword>
<dbReference type="EMBL" id="SGIS01000001">
    <property type="protein sequence ID" value="RZF66305.1"/>
    <property type="molecule type" value="Genomic_DNA"/>
</dbReference>
<dbReference type="AlphaFoldDB" id="A0A4Q6Y132"/>
<dbReference type="OrthoDB" id="7506908at2"/>
<protein>
    <submittedName>
        <fullName evidence="2">Cupin domain-containing protein</fullName>
    </submittedName>
</protein>
<organism evidence="2 3">
    <name type="scientific">Sphingomonas populi</name>
    <dbReference type="NCBI Taxonomy" id="2484750"/>
    <lineage>
        <taxon>Bacteria</taxon>
        <taxon>Pseudomonadati</taxon>
        <taxon>Pseudomonadota</taxon>
        <taxon>Alphaproteobacteria</taxon>
        <taxon>Sphingomonadales</taxon>
        <taxon>Sphingomonadaceae</taxon>
        <taxon>Sphingomonas</taxon>
    </lineage>
</organism>
<evidence type="ECO:0000256" key="1">
    <source>
        <dbReference type="SAM" id="SignalP"/>
    </source>
</evidence>
<dbReference type="SUPFAM" id="SSF51182">
    <property type="entry name" value="RmlC-like cupins"/>
    <property type="match status" value="1"/>
</dbReference>
<dbReference type="RefSeq" id="WP_130154667.1">
    <property type="nucleotide sequence ID" value="NZ_SGIS01000001.1"/>
</dbReference>
<reference evidence="2 3" key="1">
    <citation type="submission" date="2019-02" db="EMBL/GenBank/DDBJ databases">
        <authorList>
            <person name="Li Y."/>
        </authorList>
    </citation>
    <scope>NUCLEOTIDE SEQUENCE [LARGE SCALE GENOMIC DNA]</scope>
    <source>
        <strain evidence="2 3">3-7</strain>
    </source>
</reference>
<feature type="signal peptide" evidence="1">
    <location>
        <begin position="1"/>
        <end position="23"/>
    </location>
</feature>
<proteinExistence type="predicted"/>
<dbReference type="InterPro" id="IPR011051">
    <property type="entry name" value="RmlC_Cupin_sf"/>
</dbReference>
<comment type="caution">
    <text evidence="2">The sequence shown here is derived from an EMBL/GenBank/DDBJ whole genome shotgun (WGS) entry which is preliminary data.</text>
</comment>